<dbReference type="GO" id="GO:0051276">
    <property type="term" value="P:chromosome organization"/>
    <property type="evidence" value="ECO:0007669"/>
    <property type="project" value="TreeGrafter"/>
</dbReference>
<evidence type="ECO:0000256" key="2">
    <source>
        <dbReference type="ARBA" id="ARBA00023242"/>
    </source>
</evidence>
<proteinExistence type="evidence at transcript level"/>
<sequence length="90" mass="10303">MSSTSQKHKEFVAEPMGDKGVNCIAGIGEVLGNRLVEKGFDKAYVLLGQFLLLHKDEELYIDWIKEEIKANKKQGRDSYTCLKEWCDSFM</sequence>
<evidence type="ECO:0000256" key="1">
    <source>
        <dbReference type="ARBA" id="ARBA00004123"/>
    </source>
</evidence>
<accession>A0A6F9D7Y4</accession>
<dbReference type="GO" id="GO:0003677">
    <property type="term" value="F:DNA binding"/>
    <property type="evidence" value="ECO:0007669"/>
    <property type="project" value="InterPro"/>
</dbReference>
<dbReference type="FunFam" id="1.10.150.40:FF:000002">
    <property type="entry name" value="Barrier to autointegration factor 2"/>
    <property type="match status" value="1"/>
</dbReference>
<gene>
    <name evidence="5" type="primary">Banf1</name>
</gene>
<evidence type="ECO:0000313" key="5">
    <source>
        <dbReference type="EMBL" id="CAB3225067.1"/>
    </source>
</evidence>
<organism evidence="5">
    <name type="scientific">Phallusia mammillata</name>
    <dbReference type="NCBI Taxonomy" id="59560"/>
    <lineage>
        <taxon>Eukaryota</taxon>
        <taxon>Metazoa</taxon>
        <taxon>Chordata</taxon>
        <taxon>Tunicata</taxon>
        <taxon>Ascidiacea</taxon>
        <taxon>Phlebobranchia</taxon>
        <taxon>Ascidiidae</taxon>
        <taxon>Phallusia</taxon>
    </lineage>
</organism>
<dbReference type="InterPro" id="IPR036617">
    <property type="entry name" value="BAF_sf"/>
</dbReference>
<dbReference type="InterPro" id="IPR051387">
    <property type="entry name" value="BAF"/>
</dbReference>
<comment type="subcellular location">
    <subcellularLocation>
        <location evidence="1">Nucleus</location>
    </subcellularLocation>
</comment>
<evidence type="ECO:0000256" key="4">
    <source>
        <dbReference type="ARBA" id="ARBA00079764"/>
    </source>
</evidence>
<reference evidence="5" key="1">
    <citation type="submission" date="2020-04" db="EMBL/GenBank/DDBJ databases">
        <authorList>
            <person name="Neveu A P."/>
        </authorList>
    </citation>
    <scope>NUCLEOTIDE SEQUENCE</scope>
    <source>
        <tissue evidence="5">Whole embryo</tissue>
    </source>
</reference>
<evidence type="ECO:0000256" key="3">
    <source>
        <dbReference type="ARBA" id="ARBA00074730"/>
    </source>
</evidence>
<dbReference type="AlphaFoldDB" id="A0A6F9D7Y4"/>
<dbReference type="SUPFAM" id="SSF47798">
    <property type="entry name" value="Barrier-to-autointegration factor, BAF"/>
    <property type="match status" value="1"/>
</dbReference>
<dbReference type="PANTHER" id="PTHR47507:SF6">
    <property type="entry name" value="BARRIER-TO-AUTOINTEGRATION FACTOR"/>
    <property type="match status" value="1"/>
</dbReference>
<dbReference type="Pfam" id="PF02961">
    <property type="entry name" value="SAM_BAF"/>
    <property type="match status" value="1"/>
</dbReference>
<dbReference type="GO" id="GO:0000793">
    <property type="term" value="C:condensed chromosome"/>
    <property type="evidence" value="ECO:0007669"/>
    <property type="project" value="TreeGrafter"/>
</dbReference>
<protein>
    <recommendedName>
        <fullName evidence="3">Barrier-to-autointegration factor-like protein</fullName>
    </recommendedName>
    <alternativeName>
        <fullName evidence="4">Barrier-to-autointegration factor 2</fullName>
    </alternativeName>
</protein>
<dbReference type="EMBL" id="LR783264">
    <property type="protein sequence ID" value="CAB3225067.1"/>
    <property type="molecule type" value="mRNA"/>
</dbReference>
<dbReference type="SMART" id="SM01023">
    <property type="entry name" value="BAF"/>
    <property type="match status" value="1"/>
</dbReference>
<keyword evidence="2" id="KW-0539">Nucleus</keyword>
<name>A0A6F9D7Y4_9ASCI</name>
<dbReference type="PANTHER" id="PTHR47507">
    <property type="entry name" value="BARRIER TO AUTOINTEGRATION FACTOR 2"/>
    <property type="match status" value="1"/>
</dbReference>
<dbReference type="Gene3D" id="1.10.150.40">
    <property type="entry name" value="Barrier-to-autointegration factor, BAF"/>
    <property type="match status" value="1"/>
</dbReference>
<dbReference type="GO" id="GO:0005634">
    <property type="term" value="C:nucleus"/>
    <property type="evidence" value="ECO:0007669"/>
    <property type="project" value="UniProtKB-SubCell"/>
</dbReference>
<dbReference type="InterPro" id="IPR004122">
    <property type="entry name" value="BAF_prot"/>
</dbReference>